<feature type="transmembrane region" description="Helical" evidence="1">
    <location>
        <begin position="80"/>
        <end position="102"/>
    </location>
</feature>
<keyword evidence="1" id="KW-1133">Transmembrane helix</keyword>
<name>A0A382KFQ4_9ZZZZ</name>
<organism evidence="2">
    <name type="scientific">marine metagenome</name>
    <dbReference type="NCBI Taxonomy" id="408172"/>
    <lineage>
        <taxon>unclassified sequences</taxon>
        <taxon>metagenomes</taxon>
        <taxon>ecological metagenomes</taxon>
    </lineage>
</organism>
<keyword evidence="1" id="KW-0812">Transmembrane</keyword>
<evidence type="ECO:0000313" key="2">
    <source>
        <dbReference type="EMBL" id="SVC22896.1"/>
    </source>
</evidence>
<proteinExistence type="predicted"/>
<reference evidence="2" key="1">
    <citation type="submission" date="2018-05" db="EMBL/GenBank/DDBJ databases">
        <authorList>
            <person name="Lanie J.A."/>
            <person name="Ng W.-L."/>
            <person name="Kazmierczak K.M."/>
            <person name="Andrzejewski T.M."/>
            <person name="Davidsen T.M."/>
            <person name="Wayne K.J."/>
            <person name="Tettelin H."/>
            <person name="Glass J.I."/>
            <person name="Rusch D."/>
            <person name="Podicherti R."/>
            <person name="Tsui H.-C.T."/>
            <person name="Winkler M.E."/>
        </authorList>
    </citation>
    <scope>NUCLEOTIDE SEQUENCE</scope>
</reference>
<protein>
    <submittedName>
        <fullName evidence="2">Uncharacterized protein</fullName>
    </submittedName>
</protein>
<keyword evidence="1" id="KW-0472">Membrane</keyword>
<evidence type="ECO:0000256" key="1">
    <source>
        <dbReference type="SAM" id="Phobius"/>
    </source>
</evidence>
<accession>A0A382KFQ4</accession>
<feature type="transmembrane region" description="Helical" evidence="1">
    <location>
        <begin position="114"/>
        <end position="133"/>
    </location>
</feature>
<dbReference type="AlphaFoldDB" id="A0A382KFQ4"/>
<gene>
    <name evidence="2" type="ORF">METZ01_LOCUS275750</name>
</gene>
<dbReference type="EMBL" id="UINC01080189">
    <property type="protein sequence ID" value="SVC22896.1"/>
    <property type="molecule type" value="Genomic_DNA"/>
</dbReference>
<feature type="transmembrane region" description="Helical" evidence="1">
    <location>
        <begin position="12"/>
        <end position="29"/>
    </location>
</feature>
<sequence length="139" mass="15969">MMLKYLIKKSVVDFCLIGANIIFFIYYSLQLLIFTDEFALKNIGFFNHAVAGLSEIIGIIFISFAIGLTIIFFRGLKNQLPLFVTIFLIQIIISLNFWRYVLTDSVGETDLNTITQNALIFSFSGLSMFILLIRHRKKL</sequence>
<feature type="transmembrane region" description="Helical" evidence="1">
    <location>
        <begin position="49"/>
        <end position="73"/>
    </location>
</feature>